<comment type="caution">
    <text evidence="1">The sequence shown here is derived from an EMBL/GenBank/DDBJ whole genome shotgun (WGS) entry which is preliminary data.</text>
</comment>
<gene>
    <name evidence="1" type="ORF">L6164_002363</name>
</gene>
<sequence>MKNKNSSAAPSPAQNDEIEWEMRPSGMLVQKRDVGADNNNDGGVSSLGGPLIKINVTHGSVHHELFLPAQSTFGDVKRLLVQKTGLEPEEQRLFFRGKEKANEEHLHMEGVKDKSKLLLLEELASKERKLEESRKREEMLKASKAVAEVRSEVDKLSQRVAALEVAVNDGTKVSEKEFLMSTELLMRQLLKLDTIEADGEAKLERKAEVRRVQHFVDTVDSLKSRNSNPSGSKGNAVSVTTNWETFDSGMGSLNAPPTVSSSTNITQDWEQFD</sequence>
<protein>
    <submittedName>
        <fullName evidence="1">Uncharacterized protein</fullName>
    </submittedName>
</protein>
<dbReference type="Proteomes" id="UP000828941">
    <property type="component" value="Chromosome 2"/>
</dbReference>
<organism evidence="1 2">
    <name type="scientific">Bauhinia variegata</name>
    <name type="common">Purple orchid tree</name>
    <name type="synonym">Phanera variegata</name>
    <dbReference type="NCBI Taxonomy" id="167791"/>
    <lineage>
        <taxon>Eukaryota</taxon>
        <taxon>Viridiplantae</taxon>
        <taxon>Streptophyta</taxon>
        <taxon>Embryophyta</taxon>
        <taxon>Tracheophyta</taxon>
        <taxon>Spermatophyta</taxon>
        <taxon>Magnoliopsida</taxon>
        <taxon>eudicotyledons</taxon>
        <taxon>Gunneridae</taxon>
        <taxon>Pentapetalae</taxon>
        <taxon>rosids</taxon>
        <taxon>fabids</taxon>
        <taxon>Fabales</taxon>
        <taxon>Fabaceae</taxon>
        <taxon>Cercidoideae</taxon>
        <taxon>Cercideae</taxon>
        <taxon>Bauhiniinae</taxon>
        <taxon>Bauhinia</taxon>
    </lineage>
</organism>
<name>A0ACB9PXF7_BAUVA</name>
<accession>A0ACB9PXF7</accession>
<evidence type="ECO:0000313" key="2">
    <source>
        <dbReference type="Proteomes" id="UP000828941"/>
    </source>
</evidence>
<keyword evidence="2" id="KW-1185">Reference proteome</keyword>
<proteinExistence type="predicted"/>
<evidence type="ECO:0000313" key="1">
    <source>
        <dbReference type="EMBL" id="KAI4353410.1"/>
    </source>
</evidence>
<reference evidence="1 2" key="1">
    <citation type="journal article" date="2022" name="DNA Res.">
        <title>Chromosomal-level genome assembly of the orchid tree Bauhinia variegata (Leguminosae; Cercidoideae) supports the allotetraploid origin hypothesis of Bauhinia.</title>
        <authorList>
            <person name="Zhong Y."/>
            <person name="Chen Y."/>
            <person name="Zheng D."/>
            <person name="Pang J."/>
            <person name="Liu Y."/>
            <person name="Luo S."/>
            <person name="Meng S."/>
            <person name="Qian L."/>
            <person name="Wei D."/>
            <person name="Dai S."/>
            <person name="Zhou R."/>
        </authorList>
    </citation>
    <scope>NUCLEOTIDE SEQUENCE [LARGE SCALE GENOMIC DNA]</scope>
    <source>
        <strain evidence="1">BV-YZ2020</strain>
    </source>
</reference>
<dbReference type="EMBL" id="CM039427">
    <property type="protein sequence ID" value="KAI4353410.1"/>
    <property type="molecule type" value="Genomic_DNA"/>
</dbReference>